<sequence>MHSSSPPITLPQFPDWVQQLAHILPLAVFVEFVDASLKLHGFQLNGLTPLWNWPITPKDARLLLSTEDSSAACYLDRANSPGHAALQCIDGRHGDCYQSNAPATVRLCVSKLHVAKTVLNPSRVFDGSPAATARMQKLDFVHVYPAAASSASSRVHKALFAHQQSSVRYCLTSMLGWLFWIALTCFAFLAEQYVGAVYLILMPLSGVLAVLTNSGEPRAISPSASPSSSSASSSAGPLSRLVLAADSLNATEWWGFYGGSDALNGLLRRPLYREAGLLPGLSRPVRLVLRVLILGQWVLALVACVKRDWNAFVVAFWVFWCAVASSSDVGGIYTPAHGVEDWLKYSCNVRMRRVQAVFSSRKAMLGALVYLNPDTVGRRLQWVNHFFEDGPERREWESALLDFIETGSCNDDDLRDQPCWAWIEEGVEMGKRIAAVMKQSEKGDCLAA</sequence>
<keyword evidence="2" id="KW-1185">Reference proteome</keyword>
<evidence type="ECO:0000313" key="2">
    <source>
        <dbReference type="Proteomes" id="UP000183809"/>
    </source>
</evidence>
<dbReference type="GeneID" id="31013757"/>
<proteinExistence type="predicted"/>
<gene>
    <name evidence="1" type="ORF">BKCO1_2600092</name>
</gene>
<dbReference type="STRING" id="236234.A0A1J9R0A6"/>
<protein>
    <submittedName>
        <fullName evidence="1">Uncharacterized protein</fullName>
    </submittedName>
</protein>
<comment type="caution">
    <text evidence="1">The sequence shown here is derived from an EMBL/GenBank/DDBJ whole genome shotgun (WGS) entry which is preliminary data.</text>
</comment>
<reference evidence="1 2" key="1">
    <citation type="submission" date="2016-10" db="EMBL/GenBank/DDBJ databases">
        <title>Proteomics and genomics reveal pathogen-plant mechanisms compatible with a hemibiotrophic lifestyle of Diplodia corticola.</title>
        <authorList>
            <person name="Fernandes I."/>
            <person name="De Jonge R."/>
            <person name="Van De Peer Y."/>
            <person name="Devreese B."/>
            <person name="Alves A."/>
            <person name="Esteves A.C."/>
        </authorList>
    </citation>
    <scope>NUCLEOTIDE SEQUENCE [LARGE SCALE GENOMIC DNA]</scope>
    <source>
        <strain evidence="1 2">CBS 112549</strain>
    </source>
</reference>
<evidence type="ECO:0000313" key="1">
    <source>
        <dbReference type="EMBL" id="OJD34033.1"/>
    </source>
</evidence>
<accession>A0A1J9R0A6</accession>
<dbReference type="OrthoDB" id="3527261at2759"/>
<organism evidence="1 2">
    <name type="scientific">Diplodia corticola</name>
    <dbReference type="NCBI Taxonomy" id="236234"/>
    <lineage>
        <taxon>Eukaryota</taxon>
        <taxon>Fungi</taxon>
        <taxon>Dikarya</taxon>
        <taxon>Ascomycota</taxon>
        <taxon>Pezizomycotina</taxon>
        <taxon>Dothideomycetes</taxon>
        <taxon>Dothideomycetes incertae sedis</taxon>
        <taxon>Botryosphaeriales</taxon>
        <taxon>Botryosphaeriaceae</taxon>
        <taxon>Diplodia</taxon>
    </lineage>
</organism>
<name>A0A1J9R0A6_9PEZI</name>
<dbReference type="EMBL" id="MNUE01000026">
    <property type="protein sequence ID" value="OJD34033.1"/>
    <property type="molecule type" value="Genomic_DNA"/>
</dbReference>
<dbReference type="Proteomes" id="UP000183809">
    <property type="component" value="Unassembled WGS sequence"/>
</dbReference>
<dbReference type="RefSeq" id="XP_020130293.1">
    <property type="nucleotide sequence ID" value="XM_020273496.1"/>
</dbReference>
<dbReference type="AlphaFoldDB" id="A0A1J9R0A6"/>